<comment type="caution">
    <text evidence="1">The sequence shown here is derived from an EMBL/GenBank/DDBJ whole genome shotgun (WGS) entry which is preliminary data.</text>
</comment>
<accession>A0ABW5W8E6</accession>
<sequence>MTRPDGSEIAQRLAAGVTDAVAAVFGEEFRAGIVVEFQPQHDEYTVVGGRLLPNA</sequence>
<dbReference type="Proteomes" id="UP001597478">
    <property type="component" value="Unassembled WGS sequence"/>
</dbReference>
<protein>
    <recommendedName>
        <fullName evidence="3">4-oxalocrotonate tautomerase domain-containing protein</fullName>
    </recommendedName>
</protein>
<gene>
    <name evidence="1" type="ORF">ACFS2C_10470</name>
</gene>
<reference evidence="2" key="1">
    <citation type="journal article" date="2019" name="Int. J. Syst. Evol. Microbiol.">
        <title>The Global Catalogue of Microorganisms (GCM) 10K type strain sequencing project: providing services to taxonomists for standard genome sequencing and annotation.</title>
        <authorList>
            <consortium name="The Broad Institute Genomics Platform"/>
            <consortium name="The Broad Institute Genome Sequencing Center for Infectious Disease"/>
            <person name="Wu L."/>
            <person name="Ma J."/>
        </authorList>
    </citation>
    <scope>NUCLEOTIDE SEQUENCE [LARGE SCALE GENOMIC DNA]</scope>
    <source>
        <strain evidence="2">IBRC-M 10906</strain>
    </source>
</reference>
<evidence type="ECO:0000313" key="2">
    <source>
        <dbReference type="Proteomes" id="UP001597478"/>
    </source>
</evidence>
<evidence type="ECO:0000313" key="1">
    <source>
        <dbReference type="EMBL" id="MFD2799816.1"/>
    </source>
</evidence>
<proteinExistence type="predicted"/>
<keyword evidence="2" id="KW-1185">Reference proteome</keyword>
<organism evidence="1 2">
    <name type="scientific">Prauserella oleivorans</name>
    <dbReference type="NCBI Taxonomy" id="1478153"/>
    <lineage>
        <taxon>Bacteria</taxon>
        <taxon>Bacillati</taxon>
        <taxon>Actinomycetota</taxon>
        <taxon>Actinomycetes</taxon>
        <taxon>Pseudonocardiales</taxon>
        <taxon>Pseudonocardiaceae</taxon>
        <taxon>Prauserella</taxon>
    </lineage>
</organism>
<dbReference type="RefSeq" id="WP_377391984.1">
    <property type="nucleotide sequence ID" value="NZ_JBHSAN010000027.1"/>
</dbReference>
<dbReference type="EMBL" id="JBHUOF010000012">
    <property type="protein sequence ID" value="MFD2799816.1"/>
    <property type="molecule type" value="Genomic_DNA"/>
</dbReference>
<evidence type="ECO:0008006" key="3">
    <source>
        <dbReference type="Google" id="ProtNLM"/>
    </source>
</evidence>
<name>A0ABW5W8E6_9PSEU</name>